<accession>A0A328TX66</accession>
<feature type="non-terminal residue" evidence="1">
    <location>
        <position position="1"/>
    </location>
</feature>
<evidence type="ECO:0000313" key="1">
    <source>
        <dbReference type="EMBL" id="RAP72356.1"/>
    </source>
</evidence>
<dbReference type="AlphaFoldDB" id="A0A328TX66"/>
<dbReference type="EMBL" id="LJAM02000041">
    <property type="protein sequence ID" value="RAP72356.1"/>
    <property type="molecule type" value="Genomic_DNA"/>
</dbReference>
<evidence type="ECO:0000313" key="2">
    <source>
        <dbReference type="Proteomes" id="UP000244334"/>
    </source>
</evidence>
<dbReference type="Proteomes" id="UP000244334">
    <property type="component" value="Unassembled WGS sequence"/>
</dbReference>
<keyword evidence="2" id="KW-1185">Reference proteome</keyword>
<comment type="caution">
    <text evidence="1">The sequence shown here is derived from an EMBL/GenBank/DDBJ whole genome shotgun (WGS) entry which is preliminary data.</text>
</comment>
<proteinExistence type="predicted"/>
<name>A0A328TX66_9GAMM</name>
<reference evidence="1" key="1">
    <citation type="submission" date="2018-04" db="EMBL/GenBank/DDBJ databases">
        <title>Genomes of the Obligate Erwinia dacicola and Facultative Enterobacter sp. OLF Endosymbionts of the Olive Fruit fly, Bactrocera oleae.</title>
        <authorList>
            <person name="Estes A.M."/>
            <person name="Hearn D.J."/>
            <person name="Agarwal S."/>
            <person name="Pierson E.A."/>
            <person name="Dunning-Hotopp J.C."/>
        </authorList>
    </citation>
    <scope>NUCLEOTIDE SEQUENCE [LARGE SCALE GENOMIC DNA]</scope>
    <source>
        <strain evidence="1">Oroville</strain>
    </source>
</reference>
<organism evidence="1 2">
    <name type="scientific">Candidatus Erwinia dacicola</name>
    <dbReference type="NCBI Taxonomy" id="252393"/>
    <lineage>
        <taxon>Bacteria</taxon>
        <taxon>Pseudomonadati</taxon>
        <taxon>Pseudomonadota</taxon>
        <taxon>Gammaproteobacteria</taxon>
        <taxon>Enterobacterales</taxon>
        <taxon>Erwiniaceae</taxon>
        <taxon>Erwinia</taxon>
    </lineage>
</organism>
<gene>
    <name evidence="1" type="ORF">ACZ87_00820</name>
</gene>
<protein>
    <submittedName>
        <fullName evidence="1">Uncharacterized protein</fullName>
    </submittedName>
</protein>
<sequence>ALKLPFLPWGGQIYIGSDKVYENIGANPKYHSKKLVLSYFLQLVLNLNFLA</sequence>